<dbReference type="GeneID" id="34580583"/>
<proteinExistence type="predicted"/>
<accession>A0A1F5L6S2</accession>
<feature type="compositionally biased region" description="Acidic residues" evidence="1">
    <location>
        <begin position="423"/>
        <end position="435"/>
    </location>
</feature>
<dbReference type="EMBL" id="LXJU01000025">
    <property type="protein sequence ID" value="OGE48923.1"/>
    <property type="molecule type" value="Genomic_DNA"/>
</dbReference>
<reference evidence="2 3" key="1">
    <citation type="journal article" date="2016" name="Sci. Rep.">
        <title>Penicillium arizonense, a new, genome sequenced fungal species, reveals a high chemical diversity in secreted metabolites.</title>
        <authorList>
            <person name="Grijseels S."/>
            <person name="Nielsen J.C."/>
            <person name="Randelovic M."/>
            <person name="Nielsen J."/>
            <person name="Nielsen K.F."/>
            <person name="Workman M."/>
            <person name="Frisvad J.C."/>
        </authorList>
    </citation>
    <scope>NUCLEOTIDE SEQUENCE [LARGE SCALE GENOMIC DNA]</scope>
    <source>
        <strain evidence="2 3">CBS 141311</strain>
    </source>
</reference>
<evidence type="ECO:0000313" key="3">
    <source>
        <dbReference type="Proteomes" id="UP000177622"/>
    </source>
</evidence>
<evidence type="ECO:0000256" key="1">
    <source>
        <dbReference type="SAM" id="MobiDB-lite"/>
    </source>
</evidence>
<dbReference type="OrthoDB" id="73788at2759"/>
<evidence type="ECO:0000313" key="2">
    <source>
        <dbReference type="EMBL" id="OGE48923.1"/>
    </source>
</evidence>
<feature type="compositionally biased region" description="Basic and acidic residues" evidence="1">
    <location>
        <begin position="1"/>
        <end position="14"/>
    </location>
</feature>
<feature type="region of interest" description="Disordered" evidence="1">
    <location>
        <begin position="1"/>
        <end position="68"/>
    </location>
</feature>
<dbReference type="AlphaFoldDB" id="A0A1F5L6S2"/>
<sequence length="656" mass="72810">MKEQHKSSKAREKPPNQFRTPRRPSPGGPSTTKSNRTTAKRERSSESSASSRANKRISLPSLGAQPTLTQIDFVTQATASYDDQFDYVDEYRDTTQTTIKQPQLEDGSDKDADFLPPQPARSARITKFKMSEREHDSSERPPKRRTSGMGTRDTEPRHGPRRSATPRASVGRKGGRKSVEKSTGKRDKTLTQMDFVRRYITIDDDDDDVNMGYIQPTEKKPIISETEAGPAEENRSQRAKLLNPAKRNRRVFEEELDLSTGEPISQPKDAQDSNTGSENAGDLVSAAPVTPQKPRRREIPSSQSPESPGLVMITSSQFRGATHSPSKQRPLVPNQPIQPIKEEYPEPRRIDEDSQDSRDDSLQTTTNSSNTQKLLNKHIPQPAEHYPSSAPPTDSASEYQPSEANEDSKNGARRRERTVVYETDADTDYGESEDENSNRDSLTPSPKKTRAIGSQTTQNIPESPKDDSQVLPLPDVRSSPGSEHHPSDDAPPSEPPMSDASAYYHRMHAATQFPHEPIPTLNTQKLAELFPQEDSTQSSKLGPCKPSSQMTRPGPFQQTQTQSQGDKESTEMVPESSPTRERESQTGAGEPPFQRPRPPDSVVQVESSQAADHNWPGRVLSRSQLLTSSVMESIPLPNFWMGSQDSVGEPYSLPEG</sequence>
<feature type="compositionally biased region" description="Polar residues" evidence="1">
    <location>
        <begin position="439"/>
        <end position="461"/>
    </location>
</feature>
<feature type="compositionally biased region" description="Polar residues" evidence="1">
    <location>
        <begin position="391"/>
        <end position="403"/>
    </location>
</feature>
<dbReference type="RefSeq" id="XP_022484377.1">
    <property type="nucleotide sequence ID" value="XM_022635849.1"/>
</dbReference>
<name>A0A1F5L6S2_PENAI</name>
<dbReference type="Proteomes" id="UP000177622">
    <property type="component" value="Unassembled WGS sequence"/>
</dbReference>
<organism evidence="2 3">
    <name type="scientific">Penicillium arizonense</name>
    <dbReference type="NCBI Taxonomy" id="1835702"/>
    <lineage>
        <taxon>Eukaryota</taxon>
        <taxon>Fungi</taxon>
        <taxon>Dikarya</taxon>
        <taxon>Ascomycota</taxon>
        <taxon>Pezizomycotina</taxon>
        <taxon>Eurotiomycetes</taxon>
        <taxon>Eurotiomycetidae</taxon>
        <taxon>Eurotiales</taxon>
        <taxon>Aspergillaceae</taxon>
        <taxon>Penicillium</taxon>
    </lineage>
</organism>
<feature type="compositionally biased region" description="Low complexity" evidence="1">
    <location>
        <begin position="362"/>
        <end position="374"/>
    </location>
</feature>
<feature type="compositionally biased region" description="Polar residues" evidence="1">
    <location>
        <begin position="313"/>
        <end position="327"/>
    </location>
</feature>
<gene>
    <name evidence="2" type="ORF">PENARI_c025G09137</name>
</gene>
<feature type="region of interest" description="Disordered" evidence="1">
    <location>
        <begin position="92"/>
        <end position="617"/>
    </location>
</feature>
<feature type="compositionally biased region" description="Basic and acidic residues" evidence="1">
    <location>
        <begin position="129"/>
        <end position="141"/>
    </location>
</feature>
<keyword evidence="3" id="KW-1185">Reference proteome</keyword>
<comment type="caution">
    <text evidence="2">The sequence shown here is derived from an EMBL/GenBank/DDBJ whole genome shotgun (WGS) entry which is preliminary data.</text>
</comment>
<protein>
    <submittedName>
        <fullName evidence="2">Uncharacterized protein</fullName>
    </submittedName>
</protein>
<feature type="compositionally biased region" description="Polar residues" evidence="1">
    <location>
        <begin position="533"/>
        <end position="564"/>
    </location>
</feature>
<feature type="compositionally biased region" description="Basic and acidic residues" evidence="1">
    <location>
        <begin position="177"/>
        <end position="201"/>
    </location>
</feature>
<feature type="compositionally biased region" description="Basic and acidic residues" evidence="1">
    <location>
        <begin position="340"/>
        <end position="361"/>
    </location>
</feature>